<keyword evidence="2" id="KW-0804">Transcription</keyword>
<dbReference type="GO" id="GO:0003700">
    <property type="term" value="F:DNA-binding transcription factor activity"/>
    <property type="evidence" value="ECO:0007669"/>
    <property type="project" value="InterPro"/>
</dbReference>
<evidence type="ECO:0000256" key="2">
    <source>
        <dbReference type="ARBA" id="ARBA00023163"/>
    </source>
</evidence>
<dbReference type="Pfam" id="PF12833">
    <property type="entry name" value="HTH_18"/>
    <property type="match status" value="1"/>
</dbReference>
<reference evidence="4 5" key="1">
    <citation type="submission" date="2019-07" db="EMBL/GenBank/DDBJ databases">
        <title>Whole genome shotgun sequence of Microvirga aerophila NBRC 106136.</title>
        <authorList>
            <person name="Hosoyama A."/>
            <person name="Uohara A."/>
            <person name="Ohji S."/>
            <person name="Ichikawa N."/>
        </authorList>
    </citation>
    <scope>NUCLEOTIDE SEQUENCE [LARGE SCALE GENOMIC DNA]</scope>
    <source>
        <strain evidence="4 5">NBRC 106136</strain>
    </source>
</reference>
<dbReference type="Gene3D" id="1.10.10.60">
    <property type="entry name" value="Homeodomain-like"/>
    <property type="match status" value="1"/>
</dbReference>
<dbReference type="InterPro" id="IPR018060">
    <property type="entry name" value="HTH_AraC"/>
</dbReference>
<evidence type="ECO:0000259" key="3">
    <source>
        <dbReference type="PROSITE" id="PS01124"/>
    </source>
</evidence>
<dbReference type="AlphaFoldDB" id="A0A512BZU3"/>
<dbReference type="PANTHER" id="PTHR11019">
    <property type="entry name" value="HTH-TYPE TRANSCRIPTIONAL REGULATOR NIMR"/>
    <property type="match status" value="1"/>
</dbReference>
<evidence type="ECO:0000313" key="4">
    <source>
        <dbReference type="EMBL" id="GEO17485.1"/>
    </source>
</evidence>
<organism evidence="4 5">
    <name type="scientific">Microvirga aerophila</name>
    <dbReference type="NCBI Taxonomy" id="670291"/>
    <lineage>
        <taxon>Bacteria</taxon>
        <taxon>Pseudomonadati</taxon>
        <taxon>Pseudomonadota</taxon>
        <taxon>Alphaproteobacteria</taxon>
        <taxon>Hyphomicrobiales</taxon>
        <taxon>Methylobacteriaceae</taxon>
        <taxon>Microvirga</taxon>
    </lineage>
</organism>
<comment type="caution">
    <text evidence="4">The sequence shown here is derived from an EMBL/GenBank/DDBJ whole genome shotgun (WGS) entry which is preliminary data.</text>
</comment>
<dbReference type="InterPro" id="IPR009057">
    <property type="entry name" value="Homeodomain-like_sf"/>
</dbReference>
<dbReference type="EMBL" id="BJYU01000107">
    <property type="protein sequence ID" value="GEO17485.1"/>
    <property type="molecule type" value="Genomic_DNA"/>
</dbReference>
<dbReference type="GO" id="GO:0043565">
    <property type="term" value="F:sequence-specific DNA binding"/>
    <property type="evidence" value="ECO:0007669"/>
    <property type="project" value="InterPro"/>
</dbReference>
<gene>
    <name evidence="4" type="ORF">MAE02_51810</name>
</gene>
<dbReference type="SMART" id="SM00342">
    <property type="entry name" value="HTH_ARAC"/>
    <property type="match status" value="1"/>
</dbReference>
<name>A0A512BZU3_9HYPH</name>
<evidence type="ECO:0000256" key="1">
    <source>
        <dbReference type="ARBA" id="ARBA00023015"/>
    </source>
</evidence>
<feature type="domain" description="HTH araC/xylS-type" evidence="3">
    <location>
        <begin position="138"/>
        <end position="235"/>
    </location>
</feature>
<dbReference type="PROSITE" id="PS01124">
    <property type="entry name" value="HTH_ARAC_FAMILY_2"/>
    <property type="match status" value="1"/>
</dbReference>
<keyword evidence="1" id="KW-0805">Transcription regulation</keyword>
<dbReference type="Proteomes" id="UP000321085">
    <property type="component" value="Unassembled WGS sequence"/>
</dbReference>
<keyword evidence="5" id="KW-1185">Reference proteome</keyword>
<sequence>MDEWQEGSLGDPMHKLVLVVSGQVDLEGTSGGWVIIPNHLVFIPAGRPFIFQTAKGTVLHVAHLRPDICNWHHEGCWATNAPPLAREMLQYAVRWTPDEACKLDVARHFFSALSHLCRDWFSKPRIMWLPAARSPGMRAVMLYIRDHLADASMDGACAATGLSVRTLQRHCEEELGFGWREFIREARILRAMELLAQGRHPVGSVSKIVGFKSLSAFTVAFAKRVGMSPSEFIRHHATVRREAAPGSEPACDADAIQAI</sequence>
<dbReference type="SUPFAM" id="SSF46689">
    <property type="entry name" value="Homeodomain-like"/>
    <property type="match status" value="1"/>
</dbReference>
<proteinExistence type="predicted"/>
<dbReference type="PANTHER" id="PTHR11019:SF199">
    <property type="entry name" value="HTH-TYPE TRANSCRIPTIONAL REGULATOR NIMR"/>
    <property type="match status" value="1"/>
</dbReference>
<protein>
    <submittedName>
        <fullName evidence="4">AraC family transcriptional regulator</fullName>
    </submittedName>
</protein>
<accession>A0A512BZU3</accession>
<evidence type="ECO:0000313" key="5">
    <source>
        <dbReference type="Proteomes" id="UP000321085"/>
    </source>
</evidence>